<protein>
    <submittedName>
        <fullName evidence="2">Uncharacterized protein</fullName>
    </submittedName>
</protein>
<feature type="chain" id="PRO_5018183894" evidence="1">
    <location>
        <begin position="22"/>
        <end position="250"/>
    </location>
</feature>
<dbReference type="Proteomes" id="UP000271937">
    <property type="component" value="Unassembled WGS sequence"/>
</dbReference>
<gene>
    <name evidence="2" type="ORF">EG849_14530</name>
</gene>
<dbReference type="OrthoDB" id="646079at2"/>
<accession>A0A3P3W0B7</accession>
<keyword evidence="1" id="KW-0732">Signal</keyword>
<evidence type="ECO:0000313" key="2">
    <source>
        <dbReference type="EMBL" id="RRJ88492.1"/>
    </source>
</evidence>
<feature type="signal peptide" evidence="1">
    <location>
        <begin position="1"/>
        <end position="21"/>
    </location>
</feature>
<comment type="caution">
    <text evidence="2">The sequence shown here is derived from an EMBL/GenBank/DDBJ whole genome shotgun (WGS) entry which is preliminary data.</text>
</comment>
<dbReference type="EMBL" id="RQVR01000024">
    <property type="protein sequence ID" value="RRJ88492.1"/>
    <property type="molecule type" value="Genomic_DNA"/>
</dbReference>
<dbReference type="RefSeq" id="WP_125014008.1">
    <property type="nucleotide sequence ID" value="NZ_RQVR01000024.1"/>
</dbReference>
<dbReference type="AlphaFoldDB" id="A0A3P3W0B7"/>
<sequence length="250" mass="26840">MKNFYCCLALLGVLLSCTTDETFVATTAQPVPDVWGFNSYRTRTTDTLPANEANPYDLAGALHLRLLSDYAATWEKPSDLAALQLLIAAIANDHPDYQSVAPAVPVPISSLWLSELAAGEYLFLSDVLMAPTMSPLGKTQLDHFAHALLEQYEAEAAYPVLHTSIVLYESEVLRDSTLTAADKRILLTTSSIARFSAYAARKRPKKNTDPDWDLLIANLAGAGEGASHDTGTAAVMALAAGIAANEGILE</sequence>
<reference evidence="2 3" key="1">
    <citation type="submission" date="2018-11" db="EMBL/GenBank/DDBJ databases">
        <title>Flavobacterium sp. nov., YIM 102600 draft genome.</title>
        <authorList>
            <person name="Li G."/>
            <person name="Jiang Y."/>
        </authorList>
    </citation>
    <scope>NUCLEOTIDE SEQUENCE [LARGE SCALE GENOMIC DNA]</scope>
    <source>
        <strain evidence="2 3">YIM 102600</strain>
    </source>
</reference>
<evidence type="ECO:0000313" key="3">
    <source>
        <dbReference type="Proteomes" id="UP000271937"/>
    </source>
</evidence>
<organism evidence="2 3">
    <name type="scientific">Flavobacterium macacae</name>
    <dbReference type="NCBI Taxonomy" id="2488993"/>
    <lineage>
        <taxon>Bacteria</taxon>
        <taxon>Pseudomonadati</taxon>
        <taxon>Bacteroidota</taxon>
        <taxon>Flavobacteriia</taxon>
        <taxon>Flavobacteriales</taxon>
        <taxon>Flavobacteriaceae</taxon>
        <taxon>Flavobacterium</taxon>
    </lineage>
</organism>
<evidence type="ECO:0000256" key="1">
    <source>
        <dbReference type="SAM" id="SignalP"/>
    </source>
</evidence>
<name>A0A3P3W0B7_9FLAO</name>
<proteinExistence type="predicted"/>
<keyword evidence="3" id="KW-1185">Reference proteome</keyword>
<dbReference type="PROSITE" id="PS51257">
    <property type="entry name" value="PROKAR_LIPOPROTEIN"/>
    <property type="match status" value="1"/>
</dbReference>